<dbReference type="Proteomes" id="UP001165101">
    <property type="component" value="Unassembled WGS sequence"/>
</dbReference>
<organism evidence="1 2">
    <name type="scientific">Candida boidinii</name>
    <name type="common">Yeast</name>
    <dbReference type="NCBI Taxonomy" id="5477"/>
    <lineage>
        <taxon>Eukaryota</taxon>
        <taxon>Fungi</taxon>
        <taxon>Dikarya</taxon>
        <taxon>Ascomycota</taxon>
        <taxon>Saccharomycotina</taxon>
        <taxon>Pichiomycetes</taxon>
        <taxon>Pichiales</taxon>
        <taxon>Pichiaceae</taxon>
        <taxon>Ogataea</taxon>
        <taxon>Ogataea/Candida clade</taxon>
    </lineage>
</organism>
<sequence>MSTILREDQKEYQKVIKQEKWQRRQNEKMMQDWVGTGDADNYISPFFTGADHVKPTSVKIGKGKFANASQKKK</sequence>
<keyword evidence="2" id="KW-1185">Reference proteome</keyword>
<dbReference type="EMBL" id="BSXV01007873">
    <property type="protein sequence ID" value="GMF05710.1"/>
    <property type="molecule type" value="Genomic_DNA"/>
</dbReference>
<name>A0ACB5UAK1_CANBO</name>
<protein>
    <submittedName>
        <fullName evidence="1">Unnamed protein product</fullName>
    </submittedName>
</protein>
<reference evidence="1" key="1">
    <citation type="submission" date="2023-04" db="EMBL/GenBank/DDBJ databases">
        <title>Candida boidinii NBRC 1967.</title>
        <authorList>
            <person name="Ichikawa N."/>
            <person name="Sato H."/>
            <person name="Tonouchi N."/>
        </authorList>
    </citation>
    <scope>NUCLEOTIDE SEQUENCE</scope>
    <source>
        <strain evidence="1">NBRC 1967</strain>
    </source>
</reference>
<comment type="caution">
    <text evidence="1">The sequence shown here is derived from an EMBL/GenBank/DDBJ whole genome shotgun (WGS) entry which is preliminary data.</text>
</comment>
<gene>
    <name evidence="1" type="ORF">Cboi01_000662500</name>
</gene>
<accession>A0ACB5UAK1</accession>
<evidence type="ECO:0000313" key="1">
    <source>
        <dbReference type="EMBL" id="GMF05710.1"/>
    </source>
</evidence>
<evidence type="ECO:0000313" key="2">
    <source>
        <dbReference type="Proteomes" id="UP001165101"/>
    </source>
</evidence>
<proteinExistence type="predicted"/>